<dbReference type="RefSeq" id="WP_091082680.1">
    <property type="nucleotide sequence ID" value="NZ_FMHT01000003.1"/>
</dbReference>
<dbReference type="AlphaFoldDB" id="A0A1C6S9Y2"/>
<organism evidence="1 2">
    <name type="scientific">Micromonospora nigra</name>
    <dbReference type="NCBI Taxonomy" id="145857"/>
    <lineage>
        <taxon>Bacteria</taxon>
        <taxon>Bacillati</taxon>
        <taxon>Actinomycetota</taxon>
        <taxon>Actinomycetes</taxon>
        <taxon>Micromonosporales</taxon>
        <taxon>Micromonosporaceae</taxon>
        <taxon>Micromonospora</taxon>
    </lineage>
</organism>
<reference evidence="1 2" key="1">
    <citation type="submission" date="2016-06" db="EMBL/GenBank/DDBJ databases">
        <authorList>
            <person name="Kjaerup R.B."/>
            <person name="Dalgaard T.S."/>
            <person name="Juul-Madsen H.R."/>
        </authorList>
    </citation>
    <scope>NUCLEOTIDE SEQUENCE [LARGE SCALE GENOMIC DNA]</scope>
    <source>
        <strain evidence="1 2">DSM 43818</strain>
    </source>
</reference>
<accession>A0A1C6S9Y2</accession>
<protein>
    <submittedName>
        <fullName evidence="1">Uncharacterized protein</fullName>
    </submittedName>
</protein>
<proteinExistence type="predicted"/>
<dbReference type="Proteomes" id="UP000199699">
    <property type="component" value="Unassembled WGS sequence"/>
</dbReference>
<name>A0A1C6S9Y2_9ACTN</name>
<sequence length="137" mass="14630">MGHPCYVGATEPAQPGIVRARYVHVDGHPSSLIPRLRGIWARTARRDTTALIDAVLAHDWAYLGPDVTCGPPSLAGRHPVAGVGMTLDDTSAEPTTVFPLSRAIDLDASWIYLIDPADDTVTVHSDDGEPVGAYPLH</sequence>
<evidence type="ECO:0000313" key="2">
    <source>
        <dbReference type="Proteomes" id="UP000199699"/>
    </source>
</evidence>
<gene>
    <name evidence="1" type="ORF">GA0070616_3235</name>
</gene>
<evidence type="ECO:0000313" key="1">
    <source>
        <dbReference type="EMBL" id="SCL26082.1"/>
    </source>
</evidence>
<keyword evidence="2" id="KW-1185">Reference proteome</keyword>
<dbReference type="OrthoDB" id="3371391at2"/>
<dbReference type="EMBL" id="FMHT01000003">
    <property type="protein sequence ID" value="SCL26082.1"/>
    <property type="molecule type" value="Genomic_DNA"/>
</dbReference>